<evidence type="ECO:0000256" key="6">
    <source>
        <dbReference type="ARBA" id="ARBA00023136"/>
    </source>
</evidence>
<evidence type="ECO:0000256" key="2">
    <source>
        <dbReference type="ARBA" id="ARBA00007613"/>
    </source>
</evidence>
<dbReference type="Proteomes" id="UP000215559">
    <property type="component" value="Unassembled WGS sequence"/>
</dbReference>
<proteinExistence type="inferred from homology"/>
<keyword evidence="3" id="KW-0813">Transport</keyword>
<dbReference type="GO" id="GO:1990281">
    <property type="term" value="C:efflux pump complex"/>
    <property type="evidence" value="ECO:0007669"/>
    <property type="project" value="TreeGrafter"/>
</dbReference>
<dbReference type="AlphaFoldDB" id="A0A235BRE1"/>
<dbReference type="Pfam" id="PF02321">
    <property type="entry name" value="OEP"/>
    <property type="match status" value="2"/>
</dbReference>
<feature type="chain" id="PRO_5012556807" description="TolC family protein" evidence="8">
    <location>
        <begin position="22"/>
        <end position="461"/>
    </location>
</feature>
<gene>
    <name evidence="9" type="ORF">CH330_07505</name>
</gene>
<evidence type="ECO:0000256" key="8">
    <source>
        <dbReference type="SAM" id="SignalP"/>
    </source>
</evidence>
<dbReference type="InterPro" id="IPR051906">
    <property type="entry name" value="TolC-like"/>
</dbReference>
<keyword evidence="8" id="KW-0732">Signal</keyword>
<keyword evidence="7" id="KW-0998">Cell outer membrane</keyword>
<evidence type="ECO:0008006" key="11">
    <source>
        <dbReference type="Google" id="ProtNLM"/>
    </source>
</evidence>
<dbReference type="Gene3D" id="1.20.1600.10">
    <property type="entry name" value="Outer membrane efflux proteins (OEP)"/>
    <property type="match status" value="1"/>
</dbReference>
<evidence type="ECO:0000313" key="9">
    <source>
        <dbReference type="EMBL" id="OYD14791.1"/>
    </source>
</evidence>
<dbReference type="PANTHER" id="PTHR30026">
    <property type="entry name" value="OUTER MEMBRANE PROTEIN TOLC"/>
    <property type="match status" value="1"/>
</dbReference>
<dbReference type="InterPro" id="IPR003423">
    <property type="entry name" value="OMP_efflux"/>
</dbReference>
<evidence type="ECO:0000256" key="5">
    <source>
        <dbReference type="ARBA" id="ARBA00022692"/>
    </source>
</evidence>
<evidence type="ECO:0000313" key="10">
    <source>
        <dbReference type="Proteomes" id="UP000215559"/>
    </source>
</evidence>
<feature type="signal peptide" evidence="8">
    <location>
        <begin position="1"/>
        <end position="21"/>
    </location>
</feature>
<comment type="subcellular location">
    <subcellularLocation>
        <location evidence="1">Cell outer membrane</location>
    </subcellularLocation>
</comment>
<protein>
    <recommendedName>
        <fullName evidence="11">TolC family protein</fullName>
    </recommendedName>
</protein>
<keyword evidence="6" id="KW-0472">Membrane</keyword>
<evidence type="ECO:0000256" key="4">
    <source>
        <dbReference type="ARBA" id="ARBA00022452"/>
    </source>
</evidence>
<organism evidence="9 10">
    <name type="scientific">candidate division WOR-3 bacterium JGI_Cruoil_03_51_56</name>
    <dbReference type="NCBI Taxonomy" id="1973747"/>
    <lineage>
        <taxon>Bacteria</taxon>
        <taxon>Bacteria division WOR-3</taxon>
    </lineage>
</organism>
<comment type="caution">
    <text evidence="9">The sequence shown here is derived from an EMBL/GenBank/DDBJ whole genome shotgun (WGS) entry which is preliminary data.</text>
</comment>
<dbReference type="PANTHER" id="PTHR30026:SF20">
    <property type="entry name" value="OUTER MEMBRANE PROTEIN TOLC"/>
    <property type="match status" value="1"/>
</dbReference>
<evidence type="ECO:0000256" key="3">
    <source>
        <dbReference type="ARBA" id="ARBA00022448"/>
    </source>
</evidence>
<evidence type="ECO:0000256" key="7">
    <source>
        <dbReference type="ARBA" id="ARBA00023237"/>
    </source>
</evidence>
<name>A0A235BRE1_UNCW3</name>
<comment type="similarity">
    <text evidence="2">Belongs to the outer membrane factor (OMF) (TC 1.B.17) family.</text>
</comment>
<accession>A0A235BRE1</accession>
<evidence type="ECO:0000256" key="1">
    <source>
        <dbReference type="ARBA" id="ARBA00004442"/>
    </source>
</evidence>
<sequence>MNRLKAISTAILVLAVSLAQADTMRLDVNSAVELALQNNHAIHQALAKVQEAAAGKGAVFGSFLPQVSAGGTYYRMGKVNSFEMAVPRYMMTPLRVYDPVTGEIIGFTDSIPMTVGADTMTMSMGSANNYVLRGTAQQTLFTWGKLLNAYRIAGLSLDMEKEGLRLAKSRVEVQAIGGFYNALLAHRMADLMQESYDQLERHVHQVQTLYDNGMVTKLDLMRAGVGLTNLRSQLSKVTSGADLALAALRNTLGLEPDTPIELAGELELEEWEIDLSAATDSALSNRPELKQLRDATRMANLGVRIARTANLPVAFAQFNYDYKRPVGFKDEWGTDWNVTAGVSMPLFTGLTNTNKLKQATARHRQAKVALTMVEDAVRLEVRALHSTLKQEKENIACQTENVEVAEAALEMAETGYQNGLVTNLEYLDTQLALTQSRVSYLNSLANHRIAKAKLGRAMGLF</sequence>
<dbReference type="SUPFAM" id="SSF56954">
    <property type="entry name" value="Outer membrane efflux proteins (OEP)"/>
    <property type="match status" value="1"/>
</dbReference>
<dbReference type="GO" id="GO:0015562">
    <property type="term" value="F:efflux transmembrane transporter activity"/>
    <property type="evidence" value="ECO:0007669"/>
    <property type="project" value="InterPro"/>
</dbReference>
<keyword evidence="4" id="KW-1134">Transmembrane beta strand</keyword>
<dbReference type="GO" id="GO:0009279">
    <property type="term" value="C:cell outer membrane"/>
    <property type="evidence" value="ECO:0007669"/>
    <property type="project" value="UniProtKB-SubCell"/>
</dbReference>
<keyword evidence="5" id="KW-0812">Transmembrane</keyword>
<dbReference type="EMBL" id="NOZP01000136">
    <property type="protein sequence ID" value="OYD14791.1"/>
    <property type="molecule type" value="Genomic_DNA"/>
</dbReference>
<reference evidence="9 10" key="1">
    <citation type="submission" date="2017-07" db="EMBL/GenBank/DDBJ databases">
        <title>Recovery of genomes from metagenomes via a dereplication, aggregation, and scoring strategy.</title>
        <authorList>
            <person name="Sieber C.M."/>
            <person name="Probst A.J."/>
            <person name="Sharrar A."/>
            <person name="Thomas B.C."/>
            <person name="Hess M."/>
            <person name="Tringe S.G."/>
            <person name="Banfield J.F."/>
        </authorList>
    </citation>
    <scope>NUCLEOTIDE SEQUENCE [LARGE SCALE GENOMIC DNA]</scope>
    <source>
        <strain evidence="9">JGI_Cruoil_03_51_56</strain>
    </source>
</reference>
<dbReference type="GO" id="GO:0015288">
    <property type="term" value="F:porin activity"/>
    <property type="evidence" value="ECO:0007669"/>
    <property type="project" value="TreeGrafter"/>
</dbReference>